<comment type="caution">
    <text evidence="1">The sequence shown here is derived from an EMBL/GenBank/DDBJ whole genome shotgun (WGS) entry which is preliminary data.</text>
</comment>
<sequence length="72" mass="8175">ICQLAPQDAFFEMLSNTTQAPDCRLPDTGISFERERLLSSPCIVSQDYGTRVSTLLRIHHDGSTEFMEKTLR</sequence>
<organism evidence="1 2">
    <name type="scientific">Undibacterium luofuense</name>
    <dbReference type="NCBI Taxonomy" id="2828733"/>
    <lineage>
        <taxon>Bacteria</taxon>
        <taxon>Pseudomonadati</taxon>
        <taxon>Pseudomonadota</taxon>
        <taxon>Betaproteobacteria</taxon>
        <taxon>Burkholderiales</taxon>
        <taxon>Oxalobacteraceae</taxon>
        <taxon>Undibacterium</taxon>
    </lineage>
</organism>
<reference evidence="1" key="1">
    <citation type="submission" date="2021-04" db="EMBL/GenBank/DDBJ databases">
        <title>novel species isolated from subtropical streams in China.</title>
        <authorList>
            <person name="Lu H."/>
        </authorList>
    </citation>
    <scope>NUCLEOTIDE SEQUENCE</scope>
    <source>
        <strain evidence="1">LFS511W</strain>
    </source>
</reference>
<gene>
    <name evidence="1" type="ORF">KDM89_20210</name>
</gene>
<proteinExistence type="predicted"/>
<protein>
    <submittedName>
        <fullName evidence="1">NRDE family protein</fullName>
    </submittedName>
</protein>
<evidence type="ECO:0000313" key="1">
    <source>
        <dbReference type="EMBL" id="MBR7784462.1"/>
    </source>
</evidence>
<dbReference type="Proteomes" id="UP000680067">
    <property type="component" value="Unassembled WGS sequence"/>
</dbReference>
<dbReference type="RefSeq" id="WP_212689660.1">
    <property type="nucleotide sequence ID" value="NZ_JAGSPN010000237.1"/>
</dbReference>
<dbReference type="InterPro" id="IPR008551">
    <property type="entry name" value="TANGO2"/>
</dbReference>
<dbReference type="Pfam" id="PF05742">
    <property type="entry name" value="TANGO2"/>
    <property type="match status" value="1"/>
</dbReference>
<feature type="non-terminal residue" evidence="1">
    <location>
        <position position="1"/>
    </location>
</feature>
<keyword evidence="2" id="KW-1185">Reference proteome</keyword>
<dbReference type="EMBL" id="JAGSPN010000237">
    <property type="protein sequence ID" value="MBR7784462.1"/>
    <property type="molecule type" value="Genomic_DNA"/>
</dbReference>
<evidence type="ECO:0000313" key="2">
    <source>
        <dbReference type="Proteomes" id="UP000680067"/>
    </source>
</evidence>
<dbReference type="AlphaFoldDB" id="A0A941DRR3"/>
<name>A0A941DRR3_9BURK</name>
<accession>A0A941DRR3</accession>